<dbReference type="Proteomes" id="UP000316781">
    <property type="component" value="Unassembled WGS sequence"/>
</dbReference>
<dbReference type="Proteomes" id="UP000245137">
    <property type="component" value="Unassembled WGS sequence"/>
</dbReference>
<dbReference type="OrthoDB" id="9807547at2"/>
<name>A0A2U1SQD6_METSR</name>
<dbReference type="InterPro" id="IPR018490">
    <property type="entry name" value="cNMP-bd_dom_sf"/>
</dbReference>
<gene>
    <name evidence="2" type="ORF">C5689_11160</name>
    <name evidence="3" type="ORF">FM996_08755</name>
</gene>
<protein>
    <submittedName>
        <fullName evidence="3">Cyclic nucleotide-binding domain-containing protein</fullName>
    </submittedName>
    <submittedName>
        <fullName evidence="2">Cyclic nucleotide-binding protein</fullName>
    </submittedName>
</protein>
<dbReference type="PANTHER" id="PTHR24567">
    <property type="entry name" value="CRP FAMILY TRANSCRIPTIONAL REGULATORY PROTEIN"/>
    <property type="match status" value="1"/>
</dbReference>
<dbReference type="InterPro" id="IPR050397">
    <property type="entry name" value="Env_Response_Regulators"/>
</dbReference>
<accession>A0A2U1SQD6</accession>
<evidence type="ECO:0000313" key="3">
    <source>
        <dbReference type="EMBL" id="TRL35002.1"/>
    </source>
</evidence>
<proteinExistence type="predicted"/>
<dbReference type="InterPro" id="IPR014710">
    <property type="entry name" value="RmlC-like_jellyroll"/>
</dbReference>
<dbReference type="EMBL" id="VJMF01000036">
    <property type="protein sequence ID" value="TRL35002.1"/>
    <property type="molecule type" value="Genomic_DNA"/>
</dbReference>
<feature type="domain" description="Cyclic nucleotide-binding" evidence="1">
    <location>
        <begin position="15"/>
        <end position="116"/>
    </location>
</feature>
<evidence type="ECO:0000313" key="5">
    <source>
        <dbReference type="Proteomes" id="UP000316781"/>
    </source>
</evidence>
<dbReference type="CDD" id="cd00038">
    <property type="entry name" value="CAP_ED"/>
    <property type="match status" value="1"/>
</dbReference>
<dbReference type="PANTHER" id="PTHR24567:SF68">
    <property type="entry name" value="DNA-BINDING TRANSCRIPTIONAL DUAL REGULATOR CRP"/>
    <property type="match status" value="1"/>
</dbReference>
<dbReference type="Gene3D" id="2.60.120.10">
    <property type="entry name" value="Jelly Rolls"/>
    <property type="match status" value="1"/>
</dbReference>
<dbReference type="EMBL" id="PUIV01000015">
    <property type="protein sequence ID" value="PWB93828.1"/>
    <property type="molecule type" value="Genomic_DNA"/>
</dbReference>
<reference evidence="2 4" key="1">
    <citation type="journal article" date="2018" name="Appl. Microbiol. Biotechnol.">
        <title>Co-cultivation of the strictly anaerobic methanogen Methanosarcina barkeri with aerobic methanotrophs in an oxygen-limited membrane bioreactor.</title>
        <authorList>
            <person name="In 't Zandt M.H."/>
            <person name="van den Bosch T.J.M."/>
            <person name="Rijkers R."/>
            <person name="van Kessel M.A.H.J."/>
            <person name="Jetten M.S.M."/>
            <person name="Welte C.U."/>
        </authorList>
    </citation>
    <scope>NUCLEOTIDE SEQUENCE [LARGE SCALE GENOMIC DNA]</scope>
    <source>
        <strain evidence="2 4">DSM 17706</strain>
    </source>
</reference>
<keyword evidence="4" id="KW-1185">Reference proteome</keyword>
<comment type="caution">
    <text evidence="2">The sequence shown here is derived from an EMBL/GenBank/DDBJ whole genome shotgun (WGS) entry which is preliminary data.</text>
</comment>
<evidence type="ECO:0000259" key="1">
    <source>
        <dbReference type="PROSITE" id="PS50042"/>
    </source>
</evidence>
<dbReference type="PROSITE" id="PS50042">
    <property type="entry name" value="CNMP_BINDING_3"/>
    <property type="match status" value="1"/>
</dbReference>
<dbReference type="SMART" id="SM00100">
    <property type="entry name" value="cNMP"/>
    <property type="match status" value="1"/>
</dbReference>
<dbReference type="InterPro" id="IPR000595">
    <property type="entry name" value="cNMP-bd_dom"/>
</dbReference>
<reference evidence="3 5" key="3">
    <citation type="submission" date="2019-07" db="EMBL/GenBank/DDBJ databases">
        <title>Ln-dependent methylotrophs.</title>
        <authorList>
            <person name="Tani A."/>
        </authorList>
    </citation>
    <scope>NUCLEOTIDE SEQUENCE [LARGE SCALE GENOMIC DNA]</scope>
    <source>
        <strain evidence="3 5">SM89A</strain>
    </source>
</reference>
<dbReference type="GO" id="GO:0005829">
    <property type="term" value="C:cytosol"/>
    <property type="evidence" value="ECO:0007669"/>
    <property type="project" value="TreeGrafter"/>
</dbReference>
<reference evidence="2" key="2">
    <citation type="submission" date="2018-02" db="EMBL/GenBank/DDBJ databases">
        <authorList>
            <person name="Cohen D.B."/>
            <person name="Kent A.D."/>
        </authorList>
    </citation>
    <scope>NUCLEOTIDE SEQUENCE</scope>
    <source>
        <strain evidence="2">DSM 17706</strain>
    </source>
</reference>
<dbReference type="SUPFAM" id="SSF51206">
    <property type="entry name" value="cAMP-binding domain-like"/>
    <property type="match status" value="1"/>
</dbReference>
<dbReference type="RefSeq" id="WP_108917351.1">
    <property type="nucleotide sequence ID" value="NZ_BGJY01000001.1"/>
</dbReference>
<organism evidence="2 4">
    <name type="scientific">Methylosinus sporium</name>
    <dbReference type="NCBI Taxonomy" id="428"/>
    <lineage>
        <taxon>Bacteria</taxon>
        <taxon>Pseudomonadati</taxon>
        <taxon>Pseudomonadota</taxon>
        <taxon>Alphaproteobacteria</taxon>
        <taxon>Hyphomicrobiales</taxon>
        <taxon>Methylocystaceae</taxon>
        <taxon>Methylosinus</taxon>
    </lineage>
</organism>
<dbReference type="Pfam" id="PF00027">
    <property type="entry name" value="cNMP_binding"/>
    <property type="match status" value="1"/>
</dbReference>
<dbReference type="GO" id="GO:0003700">
    <property type="term" value="F:DNA-binding transcription factor activity"/>
    <property type="evidence" value="ECO:0007669"/>
    <property type="project" value="TreeGrafter"/>
</dbReference>
<evidence type="ECO:0000313" key="4">
    <source>
        <dbReference type="Proteomes" id="UP000245137"/>
    </source>
</evidence>
<dbReference type="AlphaFoldDB" id="A0A2U1SQD6"/>
<evidence type="ECO:0000313" key="2">
    <source>
        <dbReference type="EMBL" id="PWB93828.1"/>
    </source>
</evidence>
<sequence length="145" mass="16198">MALDDDIANLRRIPLFEDFEIEALRLLTFSAETKLLRAGDALFRRGEPSDGGFILTNGSIALEKHDDGRPAERVLRPFALIGETALITETTRPATAIAREPATILKITRALFLRILEEFPATATRVRARVAARLTHFAKELKFEP</sequence>